<dbReference type="RefSeq" id="WP_148740575.1">
    <property type="nucleotide sequence ID" value="NZ_VSTH01000053.1"/>
</dbReference>
<keyword evidence="2" id="KW-1003">Cell membrane</keyword>
<dbReference type="GO" id="GO:0022857">
    <property type="term" value="F:transmembrane transporter activity"/>
    <property type="evidence" value="ECO:0007669"/>
    <property type="project" value="TreeGrafter"/>
</dbReference>
<evidence type="ECO:0000256" key="4">
    <source>
        <dbReference type="ARBA" id="ARBA00022989"/>
    </source>
</evidence>
<comment type="subcellular location">
    <subcellularLocation>
        <location evidence="1">Cell membrane</location>
        <topology evidence="1">Multi-pass membrane protein</topology>
    </subcellularLocation>
</comment>
<feature type="transmembrane region" description="Helical" evidence="7">
    <location>
        <begin position="134"/>
        <end position="163"/>
    </location>
</feature>
<evidence type="ECO:0000256" key="3">
    <source>
        <dbReference type="ARBA" id="ARBA00022692"/>
    </source>
</evidence>
<dbReference type="GO" id="GO:0005886">
    <property type="term" value="C:plasma membrane"/>
    <property type="evidence" value="ECO:0007669"/>
    <property type="project" value="UniProtKB-SubCell"/>
</dbReference>
<accession>A0A5S4YNN9</accession>
<evidence type="ECO:0000313" key="11">
    <source>
        <dbReference type="Proteomes" id="UP000324797"/>
    </source>
</evidence>
<dbReference type="EMBL" id="VSTH01000053">
    <property type="protein sequence ID" value="TYO65274.1"/>
    <property type="molecule type" value="Genomic_DNA"/>
</dbReference>
<dbReference type="Pfam" id="PF12704">
    <property type="entry name" value="MacB_PCD"/>
    <property type="match status" value="1"/>
</dbReference>
<dbReference type="Proteomes" id="UP000324797">
    <property type="component" value="Unassembled WGS sequence"/>
</dbReference>
<name>A0A5S4YNN9_9BRAD</name>
<dbReference type="PANTHER" id="PTHR30572">
    <property type="entry name" value="MEMBRANE COMPONENT OF TRANSPORTER-RELATED"/>
    <property type="match status" value="1"/>
</dbReference>
<proteinExistence type="inferred from homology"/>
<evidence type="ECO:0000256" key="6">
    <source>
        <dbReference type="ARBA" id="ARBA00038076"/>
    </source>
</evidence>
<reference evidence="10 11" key="1">
    <citation type="submission" date="2019-08" db="EMBL/GenBank/DDBJ databases">
        <title>Bradyrhizobium hipponensis sp. nov., a rhizobium isolated from a Lupinus angustifolius root nodule in Tunisia.</title>
        <authorList>
            <person name="Off K."/>
            <person name="Rejili M."/>
            <person name="Mars M."/>
            <person name="Brachmann A."/>
            <person name="Marin M."/>
        </authorList>
    </citation>
    <scope>NUCLEOTIDE SEQUENCE [LARGE SCALE GENOMIC DNA]</scope>
    <source>
        <strain evidence="11">aSej3</strain>
    </source>
</reference>
<comment type="similarity">
    <text evidence="6">Belongs to the ABC-4 integral membrane protein family.</text>
</comment>
<gene>
    <name evidence="10" type="ORF">FXV83_17115</name>
</gene>
<feature type="domain" description="ABC3 transporter permease C-terminal" evidence="8">
    <location>
        <begin position="143"/>
        <end position="255"/>
    </location>
</feature>
<evidence type="ECO:0000256" key="7">
    <source>
        <dbReference type="SAM" id="Phobius"/>
    </source>
</evidence>
<evidence type="ECO:0000256" key="2">
    <source>
        <dbReference type="ARBA" id="ARBA00022475"/>
    </source>
</evidence>
<dbReference type="InterPro" id="IPR050250">
    <property type="entry name" value="Macrolide_Exporter_MacB"/>
</dbReference>
<feature type="transmembrane region" description="Helical" evidence="7">
    <location>
        <begin position="184"/>
        <end position="213"/>
    </location>
</feature>
<keyword evidence="3 7" id="KW-0812">Transmembrane</keyword>
<dbReference type="PANTHER" id="PTHR30572:SF4">
    <property type="entry name" value="ABC TRANSPORTER PERMEASE YTRF"/>
    <property type="match status" value="1"/>
</dbReference>
<keyword evidence="4 7" id="KW-1133">Transmembrane helix</keyword>
<evidence type="ECO:0000259" key="9">
    <source>
        <dbReference type="Pfam" id="PF12704"/>
    </source>
</evidence>
<evidence type="ECO:0000256" key="1">
    <source>
        <dbReference type="ARBA" id="ARBA00004651"/>
    </source>
</evidence>
<feature type="domain" description="MacB-like periplasmic core" evidence="9">
    <location>
        <begin position="11"/>
        <end position="101"/>
    </location>
</feature>
<sequence>MPRARSRSLRHGIAKVLFGEEDPSGRTIRIDRVPFTVLGVLEEKGHSLGGDDLDDQVMIPLSTARKRILGFFAGHPAAVGGVTLRVMDGADMARTNEVVRDLLRERHRLVADSPDDFILRDLAAVQRAQSRSAWLMTLMLAGAAAVSLLVGGIGIMNLMLVSVNERRQEIGLRMAIGARRREIALQFLIEAGLLAMLGSGVGVLLALAAAAALGAGPAIRNPGTGVAVLAAVVTATLVTLISALYPARKAARLDPADALAQS</sequence>
<organism evidence="10 11">
    <name type="scientific">Bradyrhizobium hipponense</name>
    <dbReference type="NCBI Taxonomy" id="2605638"/>
    <lineage>
        <taxon>Bacteria</taxon>
        <taxon>Pseudomonadati</taxon>
        <taxon>Pseudomonadota</taxon>
        <taxon>Alphaproteobacteria</taxon>
        <taxon>Hyphomicrobiales</taxon>
        <taxon>Nitrobacteraceae</taxon>
        <taxon>Bradyrhizobium</taxon>
    </lineage>
</organism>
<dbReference type="InterPro" id="IPR025857">
    <property type="entry name" value="MacB_PCD"/>
</dbReference>
<keyword evidence="11" id="KW-1185">Reference proteome</keyword>
<evidence type="ECO:0000256" key="5">
    <source>
        <dbReference type="ARBA" id="ARBA00023136"/>
    </source>
</evidence>
<feature type="transmembrane region" description="Helical" evidence="7">
    <location>
        <begin position="68"/>
        <end position="87"/>
    </location>
</feature>
<keyword evidence="5 7" id="KW-0472">Membrane</keyword>
<feature type="transmembrane region" description="Helical" evidence="7">
    <location>
        <begin position="225"/>
        <end position="245"/>
    </location>
</feature>
<protein>
    <submittedName>
        <fullName evidence="10">FtsX-like permease family protein</fullName>
    </submittedName>
</protein>
<evidence type="ECO:0000259" key="8">
    <source>
        <dbReference type="Pfam" id="PF02687"/>
    </source>
</evidence>
<dbReference type="InterPro" id="IPR003838">
    <property type="entry name" value="ABC3_permease_C"/>
</dbReference>
<dbReference type="Pfam" id="PF02687">
    <property type="entry name" value="FtsX"/>
    <property type="match status" value="1"/>
</dbReference>
<dbReference type="AlphaFoldDB" id="A0A5S4YNN9"/>
<evidence type="ECO:0000313" key="10">
    <source>
        <dbReference type="EMBL" id="TYO65274.1"/>
    </source>
</evidence>
<comment type="caution">
    <text evidence="10">The sequence shown here is derived from an EMBL/GenBank/DDBJ whole genome shotgun (WGS) entry which is preliminary data.</text>
</comment>